<dbReference type="Proteomes" id="UP000663845">
    <property type="component" value="Unassembled WGS sequence"/>
</dbReference>
<dbReference type="FunFam" id="2.60.40.60:FF:000002">
    <property type="entry name" value="Protocadherin alpha 2"/>
    <property type="match status" value="1"/>
</dbReference>
<dbReference type="InterPro" id="IPR050971">
    <property type="entry name" value="Cadherin-domain_protein"/>
</dbReference>
<sequence>MIRINILFILFFISLTYSSRLKYRASVKENVDLYYTITSLDQMISVNYHQSIEFLNINSPYTTYFLVDGQKLRTSRLIDREEFCRIKLCENSRCHPCEINIDFVLKENGQPRDIISLILTIEDINEFRPQFLDGLGDGHRIQLNISEGVPVGHILPIPSATDKDGEDDELIYWLDKTTKIPFELISFGSNQIVGHILPIPSATDKDGEDDELIYWLDKTTKIPFELISFGSNQIALNVTEPLDRETQDFYEVKLTASDQGNLTTTITIHISISDVNDNVPIFDQQNPYILNISENILPSLIKPLLCIHATDHDANENGRVVYNFSPQVSELIRQTFQLNSFTGELFLIQSLDYEQYKDYRIPITAQDSGPVSVPVYTAIIINIEDENDNKPIINIRTSDYFQFHNDTLYISEETPINTLLMHILVQDFDSNLNGKVQCWIETSNSLKFNITNTINNMFSIYTTHLFDREKQSNYSFRLIVEDFGIKLRQQTIRDLHLIITDINDSPPIFTQSFYKISLQADEEYYHHQQPIIKFQAHDADLNENSQLSYKLISNQYKHLFSLNEQTGELFLLAKLNELNYNLTIRAHDHGKYPSELYTDVQCYIKIYYKPIFEKKKYLFDKINETMPINTSIGFVKAHTYDKSLIFYLISTKMFRINSLTGEIFVNENLDYDTNNDSCENFFIVAYSEDQLNSTCPIEICLQPINEYSPEIYIESRLIYINIDNTSFIHINAFDRDRSPSNFLSFQFQKPSKCNLTCLSNGTIYINDKNSCLGIIDLPLSMNDNDKYPSFKITNLTIRLIFYSNTVSLQQILSSSSLNYKLAIEIIIISNIFIFISIIICLVLCIAYRQRRQTSLNKSTQFKIIKDQIGFTENHSLLNEGLVDMTNINLKVNTNSDTSSSYNDSCYGSSEMDVHHHQLGGGGNKSTGKILLSSTDKYIILCKDQNNINHDETNSSSSTSSSSPTGNNINLITKYQLNKRVETTQLKSVNQNLEFFQNDNEYKKILTTTTTFNYRNMTPLNEYYL</sequence>
<reference evidence="13" key="1">
    <citation type="submission" date="2021-02" db="EMBL/GenBank/DDBJ databases">
        <authorList>
            <person name="Nowell W R."/>
        </authorList>
    </citation>
    <scope>NUCLEOTIDE SEQUENCE</scope>
</reference>
<evidence type="ECO:0000256" key="10">
    <source>
        <dbReference type="SAM" id="Phobius"/>
    </source>
</evidence>
<feature type="chain" id="PRO_5032708113" description="Cadherin domain-containing protein" evidence="11">
    <location>
        <begin position="19"/>
        <end position="1024"/>
    </location>
</feature>
<keyword evidence="11" id="KW-0732">Signal</keyword>
<dbReference type="InterPro" id="IPR015919">
    <property type="entry name" value="Cadherin-like_sf"/>
</dbReference>
<proteinExistence type="predicted"/>
<evidence type="ECO:0000256" key="8">
    <source>
        <dbReference type="ARBA" id="ARBA00023180"/>
    </source>
</evidence>
<evidence type="ECO:0000256" key="11">
    <source>
        <dbReference type="SAM" id="SignalP"/>
    </source>
</evidence>
<dbReference type="Gene3D" id="2.60.40.60">
    <property type="entry name" value="Cadherins"/>
    <property type="match status" value="6"/>
</dbReference>
<evidence type="ECO:0000256" key="5">
    <source>
        <dbReference type="ARBA" id="ARBA00022889"/>
    </source>
</evidence>
<dbReference type="PROSITE" id="PS50268">
    <property type="entry name" value="CADHERIN_2"/>
    <property type="match status" value="5"/>
</dbReference>
<keyword evidence="6 10" id="KW-1133">Transmembrane helix</keyword>
<keyword evidence="4 9" id="KW-0106">Calcium</keyword>
<dbReference type="GO" id="GO:0005886">
    <property type="term" value="C:plasma membrane"/>
    <property type="evidence" value="ECO:0007669"/>
    <property type="project" value="InterPro"/>
</dbReference>
<dbReference type="GO" id="GO:0005509">
    <property type="term" value="F:calcium ion binding"/>
    <property type="evidence" value="ECO:0007669"/>
    <property type="project" value="UniProtKB-UniRule"/>
</dbReference>
<feature type="transmembrane region" description="Helical" evidence="10">
    <location>
        <begin position="821"/>
        <end position="847"/>
    </location>
</feature>
<evidence type="ECO:0000313" key="14">
    <source>
        <dbReference type="Proteomes" id="UP000663845"/>
    </source>
</evidence>
<dbReference type="EMBL" id="CAJNOG010001977">
    <property type="protein sequence ID" value="CAF1482845.1"/>
    <property type="molecule type" value="Genomic_DNA"/>
</dbReference>
<dbReference type="PROSITE" id="PS00232">
    <property type="entry name" value="CADHERIN_1"/>
    <property type="match status" value="1"/>
</dbReference>
<evidence type="ECO:0000256" key="9">
    <source>
        <dbReference type="PROSITE-ProRule" id="PRU00043"/>
    </source>
</evidence>
<feature type="domain" description="Cadherin" evidence="12">
    <location>
        <begin position="137"/>
        <end position="282"/>
    </location>
</feature>
<organism evidence="13 14">
    <name type="scientific">Adineta steineri</name>
    <dbReference type="NCBI Taxonomy" id="433720"/>
    <lineage>
        <taxon>Eukaryota</taxon>
        <taxon>Metazoa</taxon>
        <taxon>Spiralia</taxon>
        <taxon>Gnathifera</taxon>
        <taxon>Rotifera</taxon>
        <taxon>Eurotatoria</taxon>
        <taxon>Bdelloidea</taxon>
        <taxon>Adinetida</taxon>
        <taxon>Adinetidae</taxon>
        <taxon>Adineta</taxon>
    </lineage>
</organism>
<dbReference type="PRINTS" id="PR00205">
    <property type="entry name" value="CADHERIN"/>
</dbReference>
<keyword evidence="2 10" id="KW-0812">Transmembrane</keyword>
<feature type="domain" description="Cadherin" evidence="12">
    <location>
        <begin position="531"/>
        <end position="612"/>
    </location>
</feature>
<evidence type="ECO:0000313" key="13">
    <source>
        <dbReference type="EMBL" id="CAF1482845.1"/>
    </source>
</evidence>
<dbReference type="PANTHER" id="PTHR24025:SF23">
    <property type="entry name" value="NEURAL-CADHERIN"/>
    <property type="match status" value="1"/>
</dbReference>
<dbReference type="SMART" id="SM00112">
    <property type="entry name" value="CA"/>
    <property type="match status" value="5"/>
</dbReference>
<feature type="domain" description="Cadherin" evidence="12">
    <location>
        <begin position="284"/>
        <end position="393"/>
    </location>
</feature>
<comment type="subcellular location">
    <subcellularLocation>
        <location evidence="1">Membrane</location>
        <topology evidence="1">Single-pass membrane protein</topology>
    </subcellularLocation>
</comment>
<evidence type="ECO:0000256" key="7">
    <source>
        <dbReference type="ARBA" id="ARBA00023136"/>
    </source>
</evidence>
<evidence type="ECO:0000256" key="3">
    <source>
        <dbReference type="ARBA" id="ARBA00022737"/>
    </source>
</evidence>
<keyword evidence="8" id="KW-0325">Glycoprotein</keyword>
<dbReference type="AlphaFoldDB" id="A0A815S0X4"/>
<keyword evidence="3" id="KW-0677">Repeat</keyword>
<feature type="domain" description="Cadherin" evidence="12">
    <location>
        <begin position="410"/>
        <end position="509"/>
    </location>
</feature>
<keyword evidence="5" id="KW-0130">Cell adhesion</keyword>
<dbReference type="SUPFAM" id="SSF49313">
    <property type="entry name" value="Cadherin-like"/>
    <property type="match status" value="5"/>
</dbReference>
<feature type="signal peptide" evidence="11">
    <location>
        <begin position="1"/>
        <end position="18"/>
    </location>
</feature>
<dbReference type="CDD" id="cd11304">
    <property type="entry name" value="Cadherin_repeat"/>
    <property type="match status" value="5"/>
</dbReference>
<accession>A0A815S0X4</accession>
<gene>
    <name evidence="13" type="ORF">JYZ213_LOCUS42474</name>
</gene>
<name>A0A815S0X4_9BILA</name>
<evidence type="ECO:0000259" key="12">
    <source>
        <dbReference type="PROSITE" id="PS50268"/>
    </source>
</evidence>
<protein>
    <recommendedName>
        <fullName evidence="12">Cadherin domain-containing protein</fullName>
    </recommendedName>
</protein>
<comment type="caution">
    <text evidence="13">The sequence shown here is derived from an EMBL/GenBank/DDBJ whole genome shotgun (WGS) entry which is preliminary data.</text>
</comment>
<evidence type="ECO:0000256" key="6">
    <source>
        <dbReference type="ARBA" id="ARBA00022989"/>
    </source>
</evidence>
<evidence type="ECO:0000256" key="4">
    <source>
        <dbReference type="ARBA" id="ARBA00022837"/>
    </source>
</evidence>
<keyword evidence="7 10" id="KW-0472">Membrane</keyword>
<feature type="domain" description="Cadherin" evidence="12">
    <location>
        <begin position="622"/>
        <end position="711"/>
    </location>
</feature>
<dbReference type="InterPro" id="IPR020894">
    <property type="entry name" value="Cadherin_CS"/>
</dbReference>
<evidence type="ECO:0000256" key="2">
    <source>
        <dbReference type="ARBA" id="ARBA00022692"/>
    </source>
</evidence>
<dbReference type="InterPro" id="IPR002126">
    <property type="entry name" value="Cadherin-like_dom"/>
</dbReference>
<dbReference type="GO" id="GO:0005911">
    <property type="term" value="C:cell-cell junction"/>
    <property type="evidence" value="ECO:0007669"/>
    <property type="project" value="TreeGrafter"/>
</dbReference>
<dbReference type="Pfam" id="PF00028">
    <property type="entry name" value="Cadherin"/>
    <property type="match status" value="2"/>
</dbReference>
<dbReference type="PANTHER" id="PTHR24025">
    <property type="entry name" value="DESMOGLEIN FAMILY MEMBER"/>
    <property type="match status" value="1"/>
</dbReference>
<evidence type="ECO:0000256" key="1">
    <source>
        <dbReference type="ARBA" id="ARBA00004167"/>
    </source>
</evidence>
<dbReference type="GO" id="GO:0007156">
    <property type="term" value="P:homophilic cell adhesion via plasma membrane adhesion molecules"/>
    <property type="evidence" value="ECO:0007669"/>
    <property type="project" value="InterPro"/>
</dbReference>